<protein>
    <submittedName>
        <fullName evidence="2">Uncharacterized protein</fullName>
    </submittedName>
</protein>
<evidence type="ECO:0000256" key="1">
    <source>
        <dbReference type="SAM" id="MobiDB-lite"/>
    </source>
</evidence>
<evidence type="ECO:0000313" key="2">
    <source>
        <dbReference type="EMBL" id="KAF5342942.1"/>
    </source>
</evidence>
<dbReference type="EMBL" id="JAACJM010000152">
    <property type="protein sequence ID" value="KAF5342942.1"/>
    <property type="molecule type" value="Genomic_DNA"/>
</dbReference>
<proteinExistence type="predicted"/>
<comment type="caution">
    <text evidence="2">The sequence shown here is derived from an EMBL/GenBank/DDBJ whole genome shotgun (WGS) entry which is preliminary data.</text>
</comment>
<evidence type="ECO:0000313" key="3">
    <source>
        <dbReference type="Proteomes" id="UP000559256"/>
    </source>
</evidence>
<keyword evidence="3" id="KW-1185">Reference proteome</keyword>
<gene>
    <name evidence="2" type="ORF">D9758_014960</name>
</gene>
<sequence>MSDTFVPFDFELSPSSGGNEFPTEFIVEEDTVSSRSRARPLTVLPLQTITGVNRLADDWRFPRESGRVFSSFSSSFSSPGPYAGELSSSLSVRMPGGSRVVDGLDRLLALAQHRSSFFCGFPVQSPSDASLPRGALLIQPDSRPKS</sequence>
<feature type="region of interest" description="Disordered" evidence="1">
    <location>
        <begin position="125"/>
        <end position="146"/>
    </location>
</feature>
<accession>A0A8H5FNF1</accession>
<organism evidence="2 3">
    <name type="scientific">Tetrapyrgos nigripes</name>
    <dbReference type="NCBI Taxonomy" id="182062"/>
    <lineage>
        <taxon>Eukaryota</taxon>
        <taxon>Fungi</taxon>
        <taxon>Dikarya</taxon>
        <taxon>Basidiomycota</taxon>
        <taxon>Agaricomycotina</taxon>
        <taxon>Agaricomycetes</taxon>
        <taxon>Agaricomycetidae</taxon>
        <taxon>Agaricales</taxon>
        <taxon>Marasmiineae</taxon>
        <taxon>Marasmiaceae</taxon>
        <taxon>Tetrapyrgos</taxon>
    </lineage>
</organism>
<dbReference type="AlphaFoldDB" id="A0A8H5FNF1"/>
<name>A0A8H5FNF1_9AGAR</name>
<dbReference type="Proteomes" id="UP000559256">
    <property type="component" value="Unassembled WGS sequence"/>
</dbReference>
<reference evidence="2 3" key="1">
    <citation type="journal article" date="2020" name="ISME J.">
        <title>Uncovering the hidden diversity of litter-decomposition mechanisms in mushroom-forming fungi.</title>
        <authorList>
            <person name="Floudas D."/>
            <person name="Bentzer J."/>
            <person name="Ahren D."/>
            <person name="Johansson T."/>
            <person name="Persson P."/>
            <person name="Tunlid A."/>
        </authorList>
    </citation>
    <scope>NUCLEOTIDE SEQUENCE [LARGE SCALE GENOMIC DNA]</scope>
    <source>
        <strain evidence="2 3">CBS 291.85</strain>
    </source>
</reference>